<dbReference type="GO" id="GO:0005886">
    <property type="term" value="C:plasma membrane"/>
    <property type="evidence" value="ECO:0007669"/>
    <property type="project" value="UniProtKB-SubCell"/>
</dbReference>
<dbReference type="KEGG" id="plon:Pla110_10580"/>
<sequence length="455" mass="51561">MEMSTLHPTRSTNWLRMIFCSPFLWGSLLSVGFYATIPHIPKYDALLNRYFCNHPLEYATTYLFMVGIAFLGIKSIQMRRQKIAFEIELIEQTYNPNLSALENAQALEMKSEEHMQLFGSSWLLTRLRDTGRYLMGRGNSKGLEEHLKYLAELSIEELQRSYGLLRTIIWAVPILGFLGTVIGITVALANVNLEQIQTSPDQVASGLAIAFDTTALALTLSMGLVFGSFLVERSEQHLLSQVETFGIKVLLPMFSQEEGNTHGLLHVEAEAAQQLMHETESLIKRQTAQWQESLDQMRHSWMEVIDEQKEELTAQLHQGMRETLQNHSDHLQDLRGELVQMVERLGNRVDAQQNLSQDALQVLMDQFLTRLDQSSTVISTEIERAAAGSAGHLEQLQKQEELLLSIISEEKELNHLQRSLAQNLEIVRSTDTFEETLHSLNAAVALLTTKARRAA</sequence>
<evidence type="ECO:0000256" key="6">
    <source>
        <dbReference type="RuleBase" id="RU004057"/>
    </source>
</evidence>
<accession>A0A518CJG0</accession>
<keyword evidence="7" id="KW-0175">Coiled coil</keyword>
<evidence type="ECO:0000256" key="2">
    <source>
        <dbReference type="ARBA" id="ARBA00022475"/>
    </source>
</evidence>
<dbReference type="EMBL" id="CP036281">
    <property type="protein sequence ID" value="QDU79350.1"/>
    <property type="molecule type" value="Genomic_DNA"/>
</dbReference>
<proteinExistence type="inferred from homology"/>
<evidence type="ECO:0000313" key="10">
    <source>
        <dbReference type="EMBL" id="QDU79350.1"/>
    </source>
</evidence>
<keyword evidence="11" id="KW-1185">Reference proteome</keyword>
<evidence type="ECO:0000256" key="4">
    <source>
        <dbReference type="ARBA" id="ARBA00022989"/>
    </source>
</evidence>
<feature type="transmembrane region" description="Helical" evidence="8">
    <location>
        <begin position="55"/>
        <end position="73"/>
    </location>
</feature>
<dbReference type="InterPro" id="IPR002898">
    <property type="entry name" value="MotA_ExbB_proton_chnl"/>
</dbReference>
<keyword evidence="4 8" id="KW-1133">Transmembrane helix</keyword>
<organism evidence="10 11">
    <name type="scientific">Polystyrenella longa</name>
    <dbReference type="NCBI Taxonomy" id="2528007"/>
    <lineage>
        <taxon>Bacteria</taxon>
        <taxon>Pseudomonadati</taxon>
        <taxon>Planctomycetota</taxon>
        <taxon>Planctomycetia</taxon>
        <taxon>Planctomycetales</taxon>
        <taxon>Planctomycetaceae</taxon>
        <taxon>Polystyrenella</taxon>
    </lineage>
</organism>
<comment type="similarity">
    <text evidence="6">Belongs to the exbB/tolQ family.</text>
</comment>
<reference evidence="10 11" key="1">
    <citation type="submission" date="2019-02" db="EMBL/GenBank/DDBJ databases">
        <title>Deep-cultivation of Planctomycetes and their phenomic and genomic characterization uncovers novel biology.</title>
        <authorList>
            <person name="Wiegand S."/>
            <person name="Jogler M."/>
            <person name="Boedeker C."/>
            <person name="Pinto D."/>
            <person name="Vollmers J."/>
            <person name="Rivas-Marin E."/>
            <person name="Kohn T."/>
            <person name="Peeters S.H."/>
            <person name="Heuer A."/>
            <person name="Rast P."/>
            <person name="Oberbeckmann S."/>
            <person name="Bunk B."/>
            <person name="Jeske O."/>
            <person name="Meyerdierks A."/>
            <person name="Storesund J.E."/>
            <person name="Kallscheuer N."/>
            <person name="Luecker S."/>
            <person name="Lage O.M."/>
            <person name="Pohl T."/>
            <person name="Merkel B.J."/>
            <person name="Hornburger P."/>
            <person name="Mueller R.-W."/>
            <person name="Bruemmer F."/>
            <person name="Labrenz M."/>
            <person name="Spormann A.M."/>
            <person name="Op den Camp H."/>
            <person name="Overmann J."/>
            <person name="Amann R."/>
            <person name="Jetten M.S.M."/>
            <person name="Mascher T."/>
            <person name="Medema M.H."/>
            <person name="Devos D.P."/>
            <person name="Kaster A.-K."/>
            <person name="Ovreas L."/>
            <person name="Rohde M."/>
            <person name="Galperin M.Y."/>
            <person name="Jogler C."/>
        </authorList>
    </citation>
    <scope>NUCLEOTIDE SEQUENCE [LARGE SCALE GENOMIC DNA]</scope>
    <source>
        <strain evidence="10 11">Pla110</strain>
    </source>
</reference>
<evidence type="ECO:0000256" key="7">
    <source>
        <dbReference type="SAM" id="Coils"/>
    </source>
</evidence>
<evidence type="ECO:0000259" key="9">
    <source>
        <dbReference type="Pfam" id="PF01618"/>
    </source>
</evidence>
<dbReference type="AlphaFoldDB" id="A0A518CJG0"/>
<dbReference type="PANTHER" id="PTHR30625">
    <property type="entry name" value="PROTEIN TOLQ"/>
    <property type="match status" value="1"/>
</dbReference>
<feature type="transmembrane region" description="Helical" evidence="8">
    <location>
        <begin position="14"/>
        <end position="35"/>
    </location>
</feature>
<gene>
    <name evidence="10" type="ORF">Pla110_10580</name>
</gene>
<evidence type="ECO:0000256" key="3">
    <source>
        <dbReference type="ARBA" id="ARBA00022692"/>
    </source>
</evidence>
<feature type="coiled-coil region" evidence="7">
    <location>
        <begin position="269"/>
        <end position="344"/>
    </location>
</feature>
<name>A0A518CJG0_9PLAN</name>
<keyword evidence="5 8" id="KW-0472">Membrane</keyword>
<protein>
    <submittedName>
        <fullName evidence="10">MotA/TolQ/ExbB proton channel family protein</fullName>
    </submittedName>
</protein>
<keyword evidence="6" id="KW-0653">Protein transport</keyword>
<evidence type="ECO:0000256" key="5">
    <source>
        <dbReference type="ARBA" id="ARBA00023136"/>
    </source>
</evidence>
<feature type="transmembrane region" description="Helical" evidence="8">
    <location>
        <begin position="168"/>
        <end position="189"/>
    </location>
</feature>
<keyword evidence="6" id="KW-0813">Transport</keyword>
<evidence type="ECO:0000313" key="11">
    <source>
        <dbReference type="Proteomes" id="UP000317178"/>
    </source>
</evidence>
<comment type="subcellular location">
    <subcellularLocation>
        <location evidence="1">Cell membrane</location>
        <topology evidence="1">Multi-pass membrane protein</topology>
    </subcellularLocation>
    <subcellularLocation>
        <location evidence="6">Membrane</location>
        <topology evidence="6">Multi-pass membrane protein</topology>
    </subcellularLocation>
</comment>
<keyword evidence="3 8" id="KW-0812">Transmembrane</keyword>
<evidence type="ECO:0000256" key="8">
    <source>
        <dbReference type="SAM" id="Phobius"/>
    </source>
</evidence>
<dbReference type="GO" id="GO:0017038">
    <property type="term" value="P:protein import"/>
    <property type="evidence" value="ECO:0007669"/>
    <property type="project" value="TreeGrafter"/>
</dbReference>
<evidence type="ECO:0000256" key="1">
    <source>
        <dbReference type="ARBA" id="ARBA00004651"/>
    </source>
</evidence>
<dbReference type="Proteomes" id="UP000317178">
    <property type="component" value="Chromosome"/>
</dbReference>
<feature type="transmembrane region" description="Helical" evidence="8">
    <location>
        <begin position="209"/>
        <end position="231"/>
    </location>
</feature>
<feature type="domain" description="MotA/TolQ/ExbB proton channel" evidence="9">
    <location>
        <begin position="139"/>
        <end position="240"/>
    </location>
</feature>
<dbReference type="Pfam" id="PF01618">
    <property type="entry name" value="MotA_ExbB"/>
    <property type="match status" value="1"/>
</dbReference>
<keyword evidence="2" id="KW-1003">Cell membrane</keyword>
<dbReference type="InterPro" id="IPR050790">
    <property type="entry name" value="ExbB/TolQ_transport"/>
</dbReference>
<dbReference type="PANTHER" id="PTHR30625:SF11">
    <property type="entry name" value="MOTA_TOLQ_EXBB PROTON CHANNEL DOMAIN-CONTAINING PROTEIN"/>
    <property type="match status" value="1"/>
</dbReference>